<accession>A0A1B2HCB2</accession>
<dbReference type="STRING" id="1586287.BBK82_03675"/>
<dbReference type="Proteomes" id="UP000093053">
    <property type="component" value="Chromosome"/>
</dbReference>
<dbReference type="RefSeq" id="WP_065913732.1">
    <property type="nucleotide sequence ID" value="NZ_CP016793.1"/>
</dbReference>
<evidence type="ECO:0000313" key="1">
    <source>
        <dbReference type="EMBL" id="ANZ35316.1"/>
    </source>
</evidence>
<gene>
    <name evidence="1" type="ORF">BBK82_03675</name>
</gene>
<sequence>MTTPKELAIARCGERRPDVTTTVRRERCEKSDLWPEECAHCRGLQLDVGDMAEIEVVRRWRAPRTGVCPTCEHQYEEGDVLMRTVDDETVCERCRA</sequence>
<reference evidence="1 2" key="1">
    <citation type="submission" date="2016-07" db="EMBL/GenBank/DDBJ databases">
        <title>Complete genome sequence of the Lentzea guizhouensis DHS C013.</title>
        <authorList>
            <person name="Cao C."/>
        </authorList>
    </citation>
    <scope>NUCLEOTIDE SEQUENCE [LARGE SCALE GENOMIC DNA]</scope>
    <source>
        <strain evidence="1 2">DHS C013</strain>
    </source>
</reference>
<protein>
    <submittedName>
        <fullName evidence="1">Uncharacterized protein</fullName>
    </submittedName>
</protein>
<name>A0A1B2HCB2_9PSEU</name>
<proteinExistence type="predicted"/>
<dbReference type="AlphaFoldDB" id="A0A1B2HCB2"/>
<dbReference type="EMBL" id="CP016793">
    <property type="protein sequence ID" value="ANZ35316.1"/>
    <property type="molecule type" value="Genomic_DNA"/>
</dbReference>
<organism evidence="1 2">
    <name type="scientific">Lentzea guizhouensis</name>
    <dbReference type="NCBI Taxonomy" id="1586287"/>
    <lineage>
        <taxon>Bacteria</taxon>
        <taxon>Bacillati</taxon>
        <taxon>Actinomycetota</taxon>
        <taxon>Actinomycetes</taxon>
        <taxon>Pseudonocardiales</taxon>
        <taxon>Pseudonocardiaceae</taxon>
        <taxon>Lentzea</taxon>
    </lineage>
</organism>
<evidence type="ECO:0000313" key="2">
    <source>
        <dbReference type="Proteomes" id="UP000093053"/>
    </source>
</evidence>
<dbReference type="KEGG" id="led:BBK82_03675"/>
<keyword evidence="2" id="KW-1185">Reference proteome</keyword>